<proteinExistence type="predicted"/>
<dbReference type="EMBL" id="MT658803">
    <property type="protein sequence ID" value="QNJ56930.1"/>
    <property type="molecule type" value="Genomic_DNA"/>
</dbReference>
<protein>
    <submittedName>
        <fullName evidence="1">Uncharacterized protein</fullName>
    </submittedName>
</protein>
<dbReference type="Proteomes" id="UP000515841">
    <property type="component" value="Segment"/>
</dbReference>
<sequence length="144" mass="16813">MSEEELIEVASELIALFDEIRDFRKQYTNYLQRGQRERADAMRPRGQRLADMLSNAERAWLRGGEFNLYVRVPSGAVHTTAFCRTITLRTPVRPLVHLSALTVGEVQGRGYRMCSHCLKRTPEQMRQKVRRSCIKWIDYLKNPT</sequence>
<accession>A0A7G8LI58</accession>
<keyword evidence="2" id="KW-1185">Reference proteome</keyword>
<name>A0A7G8LI58_9CAUD</name>
<gene>
    <name evidence="1" type="primary">139</name>
    <name evidence="1" type="ORF">SEA_REINDEER_139</name>
</gene>
<evidence type="ECO:0000313" key="1">
    <source>
        <dbReference type="EMBL" id="QNJ56930.1"/>
    </source>
</evidence>
<organism evidence="1 2">
    <name type="scientific">Mycobacterium phage Reindeer</name>
    <dbReference type="NCBI Taxonomy" id="2762283"/>
    <lineage>
        <taxon>Viruses</taxon>
        <taxon>Duplodnaviria</taxon>
        <taxon>Heunggongvirae</taxon>
        <taxon>Uroviricota</taxon>
        <taxon>Caudoviricetes</taxon>
        <taxon>Vilmaviridae</taxon>
        <taxon>Mclasvirinae</taxon>
        <taxon>Bongovirus</taxon>
        <taxon>Bongovirus reindeer</taxon>
    </lineage>
</organism>
<dbReference type="GeneID" id="63210883"/>
<reference evidence="1 2" key="1">
    <citation type="submission" date="2020-06" db="EMBL/GenBank/DDBJ databases">
        <authorList>
            <person name="Spencer C.E."/>
            <person name="Frederick G.D."/>
            <person name="Baliraine F.N."/>
            <person name="Favela G."/>
            <person name="Farmer V."/>
            <person name="Galindo A."/>
            <person name="Garlena R.A."/>
            <person name="Russell D.A."/>
            <person name="Pope W.H."/>
            <person name="Jacobs-Sera D."/>
            <person name="Hatfull G.F."/>
        </authorList>
    </citation>
    <scope>NUCLEOTIDE SEQUENCE [LARGE SCALE GENOMIC DNA]</scope>
</reference>
<dbReference type="KEGG" id="vg:63210883"/>
<evidence type="ECO:0000313" key="2">
    <source>
        <dbReference type="Proteomes" id="UP000515841"/>
    </source>
</evidence>
<dbReference type="RefSeq" id="YP_010014181.1">
    <property type="nucleotide sequence ID" value="NC_053516.1"/>
</dbReference>